<evidence type="ECO:0000256" key="2">
    <source>
        <dbReference type="ARBA" id="ARBA00022989"/>
    </source>
</evidence>
<gene>
    <name evidence="6" type="ORF">A3B21_03430</name>
</gene>
<dbReference type="GO" id="GO:0022857">
    <property type="term" value="F:transmembrane transporter activity"/>
    <property type="evidence" value="ECO:0007669"/>
    <property type="project" value="InterPro"/>
</dbReference>
<dbReference type="Pfam" id="PF07690">
    <property type="entry name" value="MFS_1"/>
    <property type="match status" value="2"/>
</dbReference>
<feature type="domain" description="Major facilitator superfamily (MFS) profile" evidence="5">
    <location>
        <begin position="16"/>
        <end position="393"/>
    </location>
</feature>
<evidence type="ECO:0000256" key="3">
    <source>
        <dbReference type="ARBA" id="ARBA00023136"/>
    </source>
</evidence>
<sequence length="402" mass="42847">MEKPTASPPKSKIPRNVIIVAFVALASGFGQDLIVPILPGFLAALGISRAGIGLIDGLLQGSTSIFRFISGILSDKFKNRKFFVFLGYALSSVARPLLALTGTLSAVATLRTIDGVGKGMKDAPRDALIADSAHEKARGRAFGFQRLIDTAGSVLGPLVAAGLLLLFLPTLSTYRLIFALAIIPGAIALALIAFGIREPKPTERAPLQLRKKFPWQFWLFTGGTTIAMLTKINESLFLVRAHDVGIPIAWIPVLFAGFTLLYALLSYPLGIWSDRIGKLPLITAGWFVLAIVEFGFAKTPPFAATLFLFALYGLFFALTEGSGRALIADLVPQGARGSAYAVFHTIVGLGVILGGYMLGRIWDTISPATAFHVASAGSLLGFLVLLMLVLADKSTLSRAAKF</sequence>
<organism evidence="6 7">
    <name type="scientific">Candidatus Uhrbacteria bacterium RIFCSPLOWO2_01_FULL_47_24</name>
    <dbReference type="NCBI Taxonomy" id="1802401"/>
    <lineage>
        <taxon>Bacteria</taxon>
        <taxon>Candidatus Uhriibacteriota</taxon>
    </lineage>
</organism>
<dbReference type="AlphaFoldDB" id="A0A1F7UT40"/>
<feature type="transmembrane region" description="Helical" evidence="4">
    <location>
        <begin position="215"/>
        <end position="232"/>
    </location>
</feature>
<dbReference type="InterPro" id="IPR011701">
    <property type="entry name" value="MFS"/>
</dbReference>
<feature type="transmembrane region" description="Helical" evidence="4">
    <location>
        <begin position="279"/>
        <end position="296"/>
    </location>
</feature>
<proteinExistence type="predicted"/>
<dbReference type="InterPro" id="IPR020846">
    <property type="entry name" value="MFS_dom"/>
</dbReference>
<evidence type="ECO:0000256" key="1">
    <source>
        <dbReference type="ARBA" id="ARBA00022692"/>
    </source>
</evidence>
<comment type="caution">
    <text evidence="6">The sequence shown here is derived from an EMBL/GenBank/DDBJ whole genome shotgun (WGS) entry which is preliminary data.</text>
</comment>
<dbReference type="STRING" id="1802401.A3B21_03430"/>
<dbReference type="CDD" id="cd17370">
    <property type="entry name" value="MFS_MJ1317_like"/>
    <property type="match status" value="1"/>
</dbReference>
<evidence type="ECO:0000313" key="7">
    <source>
        <dbReference type="Proteomes" id="UP000176897"/>
    </source>
</evidence>
<evidence type="ECO:0000313" key="6">
    <source>
        <dbReference type="EMBL" id="OGL81451.1"/>
    </source>
</evidence>
<dbReference type="PANTHER" id="PTHR23518:SF2">
    <property type="entry name" value="MAJOR FACILITATOR SUPERFAMILY TRANSPORTER"/>
    <property type="match status" value="1"/>
</dbReference>
<feature type="transmembrane region" description="Helical" evidence="4">
    <location>
        <begin position="147"/>
        <end position="168"/>
    </location>
</feature>
<feature type="transmembrane region" description="Helical" evidence="4">
    <location>
        <begin position="339"/>
        <end position="358"/>
    </location>
</feature>
<dbReference type="SUPFAM" id="SSF103473">
    <property type="entry name" value="MFS general substrate transporter"/>
    <property type="match status" value="1"/>
</dbReference>
<feature type="transmembrane region" description="Helical" evidence="4">
    <location>
        <begin position="244"/>
        <end position="267"/>
    </location>
</feature>
<dbReference type="InterPro" id="IPR036259">
    <property type="entry name" value="MFS_trans_sf"/>
</dbReference>
<dbReference type="Proteomes" id="UP000176897">
    <property type="component" value="Unassembled WGS sequence"/>
</dbReference>
<feature type="transmembrane region" description="Helical" evidence="4">
    <location>
        <begin position="302"/>
        <end position="318"/>
    </location>
</feature>
<protein>
    <recommendedName>
        <fullName evidence="5">Major facilitator superfamily (MFS) profile domain-containing protein</fullName>
    </recommendedName>
</protein>
<dbReference type="Gene3D" id="1.20.1250.20">
    <property type="entry name" value="MFS general substrate transporter like domains"/>
    <property type="match status" value="2"/>
</dbReference>
<keyword evidence="2 4" id="KW-1133">Transmembrane helix</keyword>
<reference evidence="6 7" key="1">
    <citation type="journal article" date="2016" name="Nat. Commun.">
        <title>Thousands of microbial genomes shed light on interconnected biogeochemical processes in an aquifer system.</title>
        <authorList>
            <person name="Anantharaman K."/>
            <person name="Brown C.T."/>
            <person name="Hug L.A."/>
            <person name="Sharon I."/>
            <person name="Castelle C.J."/>
            <person name="Probst A.J."/>
            <person name="Thomas B.C."/>
            <person name="Singh A."/>
            <person name="Wilkins M.J."/>
            <person name="Karaoz U."/>
            <person name="Brodie E.L."/>
            <person name="Williams K.H."/>
            <person name="Hubbard S.S."/>
            <person name="Banfield J.F."/>
        </authorList>
    </citation>
    <scope>NUCLEOTIDE SEQUENCE [LARGE SCALE GENOMIC DNA]</scope>
</reference>
<name>A0A1F7UT40_9BACT</name>
<dbReference type="EMBL" id="MGEJ01000006">
    <property type="protein sequence ID" value="OGL81451.1"/>
    <property type="molecule type" value="Genomic_DNA"/>
</dbReference>
<feature type="transmembrane region" description="Helical" evidence="4">
    <location>
        <begin position="370"/>
        <end position="391"/>
    </location>
</feature>
<evidence type="ECO:0000259" key="5">
    <source>
        <dbReference type="PROSITE" id="PS50850"/>
    </source>
</evidence>
<feature type="transmembrane region" description="Helical" evidence="4">
    <location>
        <begin position="174"/>
        <end position="194"/>
    </location>
</feature>
<evidence type="ECO:0000256" key="4">
    <source>
        <dbReference type="SAM" id="Phobius"/>
    </source>
</evidence>
<keyword evidence="3 4" id="KW-0472">Membrane</keyword>
<accession>A0A1F7UT40</accession>
<dbReference type="PROSITE" id="PS50850">
    <property type="entry name" value="MFS"/>
    <property type="match status" value="1"/>
</dbReference>
<keyword evidence="1 4" id="KW-0812">Transmembrane</keyword>
<dbReference type="PANTHER" id="PTHR23518">
    <property type="entry name" value="C-METHYLTRANSFERASE"/>
    <property type="match status" value="1"/>
</dbReference>